<keyword evidence="1" id="KW-1133">Transmembrane helix</keyword>
<dbReference type="AlphaFoldDB" id="E9G7M6"/>
<keyword evidence="1" id="KW-0812">Transmembrane</keyword>
<evidence type="ECO:0000313" key="3">
    <source>
        <dbReference type="Proteomes" id="UP000000305"/>
    </source>
</evidence>
<evidence type="ECO:0000256" key="1">
    <source>
        <dbReference type="SAM" id="Phobius"/>
    </source>
</evidence>
<name>E9G7M6_DAPPU</name>
<dbReference type="KEGG" id="dpx:DAPPUDRAFT_238866"/>
<dbReference type="HOGENOM" id="CLU_2388433_0_0_1"/>
<keyword evidence="1" id="KW-0472">Membrane</keyword>
<sequence>MPFMPNIPVPVLHRLMFVLPPLLPDLFNLFSISLNTLLNRPITFLNKIYTPYNNNPNKHDLSYNHHVSFYGSHKLIRVVSSSVKMMKKIDENNY</sequence>
<dbReference type="InParanoid" id="E9G7M6"/>
<gene>
    <name evidence="2" type="ORF">DAPPUDRAFT_238866</name>
</gene>
<organism evidence="2 3">
    <name type="scientific">Daphnia pulex</name>
    <name type="common">Water flea</name>
    <dbReference type="NCBI Taxonomy" id="6669"/>
    <lineage>
        <taxon>Eukaryota</taxon>
        <taxon>Metazoa</taxon>
        <taxon>Ecdysozoa</taxon>
        <taxon>Arthropoda</taxon>
        <taxon>Crustacea</taxon>
        <taxon>Branchiopoda</taxon>
        <taxon>Diplostraca</taxon>
        <taxon>Cladocera</taxon>
        <taxon>Anomopoda</taxon>
        <taxon>Daphniidae</taxon>
        <taxon>Daphnia</taxon>
    </lineage>
</organism>
<evidence type="ECO:0000313" key="2">
    <source>
        <dbReference type="EMBL" id="EFX84497.1"/>
    </source>
</evidence>
<dbReference type="EMBL" id="GL732534">
    <property type="protein sequence ID" value="EFX84497.1"/>
    <property type="molecule type" value="Genomic_DNA"/>
</dbReference>
<reference evidence="2 3" key="1">
    <citation type="journal article" date="2011" name="Science">
        <title>The ecoresponsive genome of Daphnia pulex.</title>
        <authorList>
            <person name="Colbourne J.K."/>
            <person name="Pfrender M.E."/>
            <person name="Gilbert D."/>
            <person name="Thomas W.K."/>
            <person name="Tucker A."/>
            <person name="Oakley T.H."/>
            <person name="Tokishita S."/>
            <person name="Aerts A."/>
            <person name="Arnold G.J."/>
            <person name="Basu M.K."/>
            <person name="Bauer D.J."/>
            <person name="Caceres C.E."/>
            <person name="Carmel L."/>
            <person name="Casola C."/>
            <person name="Choi J.H."/>
            <person name="Detter J.C."/>
            <person name="Dong Q."/>
            <person name="Dusheyko S."/>
            <person name="Eads B.D."/>
            <person name="Frohlich T."/>
            <person name="Geiler-Samerotte K.A."/>
            <person name="Gerlach D."/>
            <person name="Hatcher P."/>
            <person name="Jogdeo S."/>
            <person name="Krijgsveld J."/>
            <person name="Kriventseva E.V."/>
            <person name="Kultz D."/>
            <person name="Laforsch C."/>
            <person name="Lindquist E."/>
            <person name="Lopez J."/>
            <person name="Manak J.R."/>
            <person name="Muller J."/>
            <person name="Pangilinan J."/>
            <person name="Patwardhan R.P."/>
            <person name="Pitluck S."/>
            <person name="Pritham E.J."/>
            <person name="Rechtsteiner A."/>
            <person name="Rho M."/>
            <person name="Rogozin I.B."/>
            <person name="Sakarya O."/>
            <person name="Salamov A."/>
            <person name="Schaack S."/>
            <person name="Shapiro H."/>
            <person name="Shiga Y."/>
            <person name="Skalitzky C."/>
            <person name="Smith Z."/>
            <person name="Souvorov A."/>
            <person name="Sung W."/>
            <person name="Tang Z."/>
            <person name="Tsuchiya D."/>
            <person name="Tu H."/>
            <person name="Vos H."/>
            <person name="Wang M."/>
            <person name="Wolf Y.I."/>
            <person name="Yamagata H."/>
            <person name="Yamada T."/>
            <person name="Ye Y."/>
            <person name="Shaw J.R."/>
            <person name="Andrews J."/>
            <person name="Crease T.J."/>
            <person name="Tang H."/>
            <person name="Lucas S.M."/>
            <person name="Robertson H.M."/>
            <person name="Bork P."/>
            <person name="Koonin E.V."/>
            <person name="Zdobnov E.M."/>
            <person name="Grigoriev I.V."/>
            <person name="Lynch M."/>
            <person name="Boore J.L."/>
        </authorList>
    </citation>
    <scope>NUCLEOTIDE SEQUENCE [LARGE SCALE GENOMIC DNA]</scope>
</reference>
<dbReference type="Proteomes" id="UP000000305">
    <property type="component" value="Unassembled WGS sequence"/>
</dbReference>
<protein>
    <submittedName>
        <fullName evidence="2">Uncharacterized protein</fullName>
    </submittedName>
</protein>
<accession>E9G7M6</accession>
<keyword evidence="3" id="KW-1185">Reference proteome</keyword>
<feature type="transmembrane region" description="Helical" evidence="1">
    <location>
        <begin position="15"/>
        <end position="38"/>
    </location>
</feature>
<proteinExistence type="predicted"/>